<evidence type="ECO:0000313" key="3">
    <source>
        <dbReference type="Proteomes" id="UP000006431"/>
    </source>
</evidence>
<name>B6BKN5_SULGG</name>
<feature type="transmembrane region" description="Helical" evidence="1">
    <location>
        <begin position="910"/>
        <end position="931"/>
    </location>
</feature>
<keyword evidence="1" id="KW-1133">Transmembrane helix</keyword>
<dbReference type="PRINTS" id="PR00702">
    <property type="entry name" value="ACRIFLAVINRP"/>
</dbReference>
<comment type="caution">
    <text evidence="2">The sequence shown here is derived from an EMBL/GenBank/DDBJ whole genome shotgun (WGS) entry which is preliminary data.</text>
</comment>
<keyword evidence="1" id="KW-0812">Transmembrane</keyword>
<dbReference type="PANTHER" id="PTHR32063">
    <property type="match status" value="1"/>
</dbReference>
<organism evidence="2 3">
    <name type="scientific">Sulfurimonas gotlandica (strain DSM 19862 / JCM 16533 / GD1)</name>
    <dbReference type="NCBI Taxonomy" id="929558"/>
    <lineage>
        <taxon>Bacteria</taxon>
        <taxon>Pseudomonadati</taxon>
        <taxon>Campylobacterota</taxon>
        <taxon>Epsilonproteobacteria</taxon>
        <taxon>Campylobacterales</taxon>
        <taxon>Sulfurimonadaceae</taxon>
        <taxon>Sulfurimonas</taxon>
    </lineage>
</organism>
<evidence type="ECO:0000256" key="1">
    <source>
        <dbReference type="SAM" id="Phobius"/>
    </source>
</evidence>
<feature type="transmembrane region" description="Helical" evidence="1">
    <location>
        <begin position="365"/>
        <end position="389"/>
    </location>
</feature>
<feature type="transmembrane region" description="Helical" evidence="1">
    <location>
        <begin position="340"/>
        <end position="359"/>
    </location>
</feature>
<sequence length="1025" mass="114954">MLLIFLAYMGFNAYISIPKEIFPNVELDMISVRGAYSGASATVMDKMAVRDIEEELSNINGIDKTETTITPGAFAIILTLNKSVNKVNILSRVKDSIALTRQYLPSDMNEPVARILDKSRSLIKLSLSSDKISKGELTAIAKEIKTKISRIKNISEILIRGDSKEEVSIRVDSQAVLAYKLKHASVLKAISDLSYIFPVGDIEERGSFIYISTANGKADVKEWEESILNVDGKYIKLGDIAKVEIEYPQTDTLASFNNKQTLTLVISKGELGDSIALSAQLRKYAKKLQKSYPEVTFNFYQDTSKPVEDRLNTVIANLMFGLILVFLSMYILINLRIALIVALGIPFSFIIGLLFIYHMGYSINIVSLLGALIVIGIVVDDAIVVSENIQRHIDDGMENMEAALLGVKEMMLPVTLATVSTVAAFLPMFMLNGEIALFLVLIPIVVIMILLGSLLESFVFLPLHAAEFLRKSNNFVNWKPFQELYGRTLSFFIEYKKTFLLLFIILIPIATVMTAKSMKFQFFPNFDGNNLYISGKLDINTPLEDTFEISKEIQAKMMEYSEEFSLKSISSTSGYRRSLSGETQRNNSVFFITMELYDREETSWINKYVSPVLNFSFDFNNPEKIRQKQTFELSPRARELVMPFKEKYNMVELGVMEDKPGLIRSDIQINLSGSNDAELQKAVKTLESEILKLKGIKNFSDNIRYGKMEYKIKINSYGESLGLNEASVARVLSSYFLEKKQSTTFNERGVMEIKTRDSAKDSTQTLLDFSIALGDGRYVKLTDIADITQLQDYEKIDKLNGSIVKTVYASVDKRIITPTEVLDSIQDTLNTIRDSGIEVNLLGEKEKKTQLKDDMKNALVLAVFLIFLTLLLIFSKIKYVLMVMSVIPLSILGALLGHKLLGINLSMPSIIGILGLAGVVINDGIIMLDFLHGTHRSEDFFTRAKLRLRPIVITSLTTFLGLFTLIFYSTGQAVILQPIAVSLGFGLVWGTFLNLLYLPTLYALVNDIKPISKKQDITSPIVQRL</sequence>
<dbReference type="SUPFAM" id="SSF82866">
    <property type="entry name" value="Multidrug efflux transporter AcrB transmembrane domain"/>
    <property type="match status" value="2"/>
</dbReference>
<dbReference type="SUPFAM" id="SSF82693">
    <property type="entry name" value="Multidrug efflux transporter AcrB pore domain, PN1, PN2, PC1 and PC2 subdomains"/>
    <property type="match status" value="2"/>
</dbReference>
<feature type="transmembrane region" description="Helical" evidence="1">
    <location>
        <begin position="879"/>
        <end position="898"/>
    </location>
</feature>
<dbReference type="PANTHER" id="PTHR32063:SF33">
    <property type="entry name" value="RND SUPERFAMILY EFFLUX PUMP PERMEASE COMPONENT"/>
    <property type="match status" value="1"/>
</dbReference>
<keyword evidence="3" id="KW-1185">Reference proteome</keyword>
<dbReference type="Proteomes" id="UP000006431">
    <property type="component" value="Unassembled WGS sequence"/>
</dbReference>
<proteinExistence type="predicted"/>
<feature type="transmembrane region" description="Helical" evidence="1">
    <location>
        <begin position="498"/>
        <end position="515"/>
    </location>
</feature>
<dbReference type="GO" id="GO:0042910">
    <property type="term" value="F:xenobiotic transmembrane transporter activity"/>
    <property type="evidence" value="ECO:0007669"/>
    <property type="project" value="TreeGrafter"/>
</dbReference>
<dbReference type="Gene3D" id="3.30.70.1440">
    <property type="entry name" value="Multidrug efflux transporter AcrB pore domain"/>
    <property type="match status" value="1"/>
</dbReference>
<dbReference type="Gene3D" id="3.30.70.1320">
    <property type="entry name" value="Multidrug efflux transporter AcrB pore domain like"/>
    <property type="match status" value="1"/>
</dbReference>
<gene>
    <name evidence="2" type="ORF">SMGD1_0565</name>
</gene>
<accession>B6BKN5</accession>
<dbReference type="Gene3D" id="3.30.70.1430">
    <property type="entry name" value="Multidrug efflux transporter AcrB pore domain"/>
    <property type="match status" value="2"/>
</dbReference>
<feature type="transmembrane region" description="Helical" evidence="1">
    <location>
        <begin position="435"/>
        <end position="461"/>
    </location>
</feature>
<reference evidence="2 3" key="1">
    <citation type="journal article" date="2012" name="Proc. Natl. Acad. Sci. U.S.A.">
        <title>Genome and physiology of a model Epsilonproteobacterium responsible for sulfide detoxification in marine oxygen depletion zones.</title>
        <authorList>
            <person name="Grote J."/>
            <person name="Schott T."/>
            <person name="Bruckner C.G."/>
            <person name="Glockner F.O."/>
            <person name="Jost G."/>
            <person name="Teeling H."/>
            <person name="Labrenz M."/>
            <person name="Jurgens K."/>
        </authorList>
    </citation>
    <scope>NUCLEOTIDE SEQUENCE [LARGE SCALE GENOMIC DNA]</scope>
    <source>
        <strain evidence="2 3">GD1</strain>
    </source>
</reference>
<dbReference type="InterPro" id="IPR027463">
    <property type="entry name" value="AcrB_DN_DC_subdom"/>
</dbReference>
<keyword evidence="1" id="KW-0472">Membrane</keyword>
<dbReference type="Gene3D" id="3.30.2090.10">
    <property type="entry name" value="Multidrug efflux transporter AcrB TolC docking domain, DN and DC subdomains"/>
    <property type="match status" value="2"/>
</dbReference>
<dbReference type="InterPro" id="IPR001036">
    <property type="entry name" value="Acrflvin-R"/>
</dbReference>
<dbReference type="Gene3D" id="1.20.1640.10">
    <property type="entry name" value="Multidrug efflux transporter AcrB transmembrane domain"/>
    <property type="match status" value="2"/>
</dbReference>
<protein>
    <submittedName>
        <fullName evidence="2">Cation:multidrug efflux pump</fullName>
    </submittedName>
</protein>
<feature type="transmembrane region" description="Helical" evidence="1">
    <location>
        <begin position="951"/>
        <end position="969"/>
    </location>
</feature>
<dbReference type="SUPFAM" id="SSF82714">
    <property type="entry name" value="Multidrug efflux transporter AcrB TolC docking domain, DN and DC subdomains"/>
    <property type="match status" value="1"/>
</dbReference>
<dbReference type="STRING" id="929558.SMGD1_0565"/>
<feature type="transmembrane region" description="Helical" evidence="1">
    <location>
        <begin position="410"/>
        <end position="429"/>
    </location>
</feature>
<feature type="transmembrane region" description="Helical" evidence="1">
    <location>
        <begin position="314"/>
        <end position="333"/>
    </location>
</feature>
<dbReference type="PATRIC" id="fig|929558.5.peg.564"/>
<accession>H1FVP4</accession>
<feature type="transmembrane region" description="Helical" evidence="1">
    <location>
        <begin position="975"/>
        <end position="1005"/>
    </location>
</feature>
<dbReference type="EMBL" id="AFRZ01000001">
    <property type="protein sequence ID" value="EHP29092.1"/>
    <property type="molecule type" value="Genomic_DNA"/>
</dbReference>
<dbReference type="AlphaFoldDB" id="B6BKN5"/>
<feature type="transmembrane region" description="Helical" evidence="1">
    <location>
        <begin position="857"/>
        <end position="874"/>
    </location>
</feature>
<dbReference type="GO" id="GO:0005886">
    <property type="term" value="C:plasma membrane"/>
    <property type="evidence" value="ECO:0007669"/>
    <property type="project" value="TreeGrafter"/>
</dbReference>
<dbReference type="eggNOG" id="COG0841">
    <property type="taxonomic scope" value="Bacteria"/>
</dbReference>
<evidence type="ECO:0000313" key="2">
    <source>
        <dbReference type="EMBL" id="EHP29092.1"/>
    </source>
</evidence>
<dbReference type="Pfam" id="PF00873">
    <property type="entry name" value="ACR_tran"/>
    <property type="match status" value="1"/>
</dbReference>
<dbReference type="HOGENOM" id="CLU_002755_1_2_7"/>